<gene>
    <name evidence="2" type="ORF">SKAU_G00203690</name>
</gene>
<dbReference type="Proteomes" id="UP001152622">
    <property type="component" value="Chromosome 6"/>
</dbReference>
<feature type="region of interest" description="Disordered" evidence="1">
    <location>
        <begin position="1"/>
        <end position="23"/>
    </location>
</feature>
<name>A0A9Q1FGC8_SYNKA</name>
<keyword evidence="3" id="KW-1185">Reference proteome</keyword>
<accession>A0A9Q1FGC8</accession>
<comment type="caution">
    <text evidence="2">The sequence shown here is derived from an EMBL/GenBank/DDBJ whole genome shotgun (WGS) entry which is preliminary data.</text>
</comment>
<reference evidence="2" key="1">
    <citation type="journal article" date="2023" name="Science">
        <title>Genome structures resolve the early diversification of teleost fishes.</title>
        <authorList>
            <person name="Parey E."/>
            <person name="Louis A."/>
            <person name="Montfort J."/>
            <person name="Bouchez O."/>
            <person name="Roques C."/>
            <person name="Iampietro C."/>
            <person name="Lluch J."/>
            <person name="Castinel A."/>
            <person name="Donnadieu C."/>
            <person name="Desvignes T."/>
            <person name="Floi Bucao C."/>
            <person name="Jouanno E."/>
            <person name="Wen M."/>
            <person name="Mejri S."/>
            <person name="Dirks R."/>
            <person name="Jansen H."/>
            <person name="Henkel C."/>
            <person name="Chen W.J."/>
            <person name="Zahm M."/>
            <person name="Cabau C."/>
            <person name="Klopp C."/>
            <person name="Thompson A.W."/>
            <person name="Robinson-Rechavi M."/>
            <person name="Braasch I."/>
            <person name="Lecointre G."/>
            <person name="Bobe J."/>
            <person name="Postlethwait J.H."/>
            <person name="Berthelot C."/>
            <person name="Roest Crollius H."/>
            <person name="Guiguen Y."/>
        </authorList>
    </citation>
    <scope>NUCLEOTIDE SEQUENCE</scope>
    <source>
        <strain evidence="2">WJC10195</strain>
    </source>
</reference>
<organism evidence="2 3">
    <name type="scientific">Synaphobranchus kaupii</name>
    <name type="common">Kaup's arrowtooth eel</name>
    <dbReference type="NCBI Taxonomy" id="118154"/>
    <lineage>
        <taxon>Eukaryota</taxon>
        <taxon>Metazoa</taxon>
        <taxon>Chordata</taxon>
        <taxon>Craniata</taxon>
        <taxon>Vertebrata</taxon>
        <taxon>Euteleostomi</taxon>
        <taxon>Actinopterygii</taxon>
        <taxon>Neopterygii</taxon>
        <taxon>Teleostei</taxon>
        <taxon>Anguilliformes</taxon>
        <taxon>Synaphobranchidae</taxon>
        <taxon>Synaphobranchus</taxon>
    </lineage>
</organism>
<dbReference type="AlphaFoldDB" id="A0A9Q1FGC8"/>
<evidence type="ECO:0000256" key="1">
    <source>
        <dbReference type="SAM" id="MobiDB-lite"/>
    </source>
</evidence>
<sequence>MVPDTTALPSSGPGQACPETEPKPRFSQATALCALRLAESINATALPLFTSEGTNERSAIWSALTLPRHGEGPLSLPQIYTLGLLPPGARTLLSARPRVDGKRTSERFPASLRSADIVSAHDTIAYKHITAYLLCAGVAPPRGVSFQLVTVSFRISYPPSRSVRKEVRYRLPLRQRSFDARSMRGQG</sequence>
<dbReference type="EMBL" id="JAINUF010000006">
    <property type="protein sequence ID" value="KAJ8357575.1"/>
    <property type="molecule type" value="Genomic_DNA"/>
</dbReference>
<proteinExistence type="predicted"/>
<evidence type="ECO:0000313" key="3">
    <source>
        <dbReference type="Proteomes" id="UP001152622"/>
    </source>
</evidence>
<evidence type="ECO:0000313" key="2">
    <source>
        <dbReference type="EMBL" id="KAJ8357575.1"/>
    </source>
</evidence>
<protein>
    <submittedName>
        <fullName evidence="2">Uncharacterized protein</fullName>
    </submittedName>
</protein>